<comment type="caution">
    <text evidence="2">The sequence shown here is derived from an EMBL/GenBank/DDBJ whole genome shotgun (WGS) entry which is preliminary data.</text>
</comment>
<keyword evidence="1" id="KW-0732">Signal</keyword>
<evidence type="ECO:0000313" key="2">
    <source>
        <dbReference type="EMBL" id="PSJ40209.1"/>
    </source>
</evidence>
<dbReference type="Proteomes" id="UP000240243">
    <property type="component" value="Unassembled WGS sequence"/>
</dbReference>
<proteinExistence type="predicted"/>
<dbReference type="Gene3D" id="3.15.10.40">
    <property type="entry name" value="Uncharacterised protein PF07273, DUF1439"/>
    <property type="match status" value="1"/>
</dbReference>
<gene>
    <name evidence="2" type="ORF">C7H85_19115</name>
</gene>
<protein>
    <submittedName>
        <fullName evidence="2">DUF1439 domain-containing protein</fullName>
    </submittedName>
</protein>
<accession>A0A2P7QQH7</accession>
<dbReference type="EMBL" id="PXYG01000014">
    <property type="protein sequence ID" value="PSJ40209.1"/>
    <property type="molecule type" value="Genomic_DNA"/>
</dbReference>
<feature type="signal peptide" evidence="1">
    <location>
        <begin position="1"/>
        <end position="18"/>
    </location>
</feature>
<evidence type="ECO:0000313" key="3">
    <source>
        <dbReference type="Proteomes" id="UP000240243"/>
    </source>
</evidence>
<keyword evidence="3" id="KW-1185">Reference proteome</keyword>
<dbReference type="AlphaFoldDB" id="A0A2P7QQH7"/>
<organism evidence="2 3">
    <name type="scientific">Zobellella endophytica</name>
    <dbReference type="NCBI Taxonomy" id="2116700"/>
    <lineage>
        <taxon>Bacteria</taxon>
        <taxon>Pseudomonadati</taxon>
        <taxon>Pseudomonadota</taxon>
        <taxon>Gammaproteobacteria</taxon>
        <taxon>Aeromonadales</taxon>
        <taxon>Aeromonadaceae</taxon>
        <taxon>Zobellella</taxon>
    </lineage>
</organism>
<reference evidence="2 3" key="1">
    <citation type="submission" date="2018-03" db="EMBL/GenBank/DDBJ databases">
        <title>The draft genome of Zobellella sp. 59N8.</title>
        <authorList>
            <person name="Liu L."/>
            <person name="Li L."/>
            <person name="Zhang X."/>
            <person name="Liang L."/>
            <person name="Wang T."/>
        </authorList>
    </citation>
    <scope>NUCLEOTIDE SEQUENCE [LARGE SCALE GENOMIC DNA]</scope>
    <source>
        <strain evidence="2 3">59N8</strain>
    </source>
</reference>
<name>A0A2P7QQH7_9GAMM</name>
<dbReference type="Pfam" id="PF07273">
    <property type="entry name" value="DUF1439"/>
    <property type="match status" value="1"/>
</dbReference>
<dbReference type="OrthoDB" id="5688063at2"/>
<dbReference type="InterPro" id="IPR010835">
    <property type="entry name" value="DUF1439"/>
</dbReference>
<sequence length="183" mass="20683">MKIILFLIAFGASCLAQAQAQTLTITEQQLNSQLNRHLDREFPMTLGDWLSAGIRLRDIGVELGRTEADKARVSGRGVISLRQGQTDYHWDISGDFIARPRYDSEQGALYLEEFELLNYRLNEDGVSPQMSFMLPMLLQGVAGYLSQYPVYTLDPQDPLQQQLRESVLSLEVQPGRILLHGLD</sequence>
<feature type="chain" id="PRO_5015127800" evidence="1">
    <location>
        <begin position="19"/>
        <end position="183"/>
    </location>
</feature>
<evidence type="ECO:0000256" key="1">
    <source>
        <dbReference type="SAM" id="SignalP"/>
    </source>
</evidence>